<protein>
    <submittedName>
        <fullName evidence="2">Uncharacterized protein</fullName>
    </submittedName>
</protein>
<sequence length="140" mass="16789">MGSKYSTIYSSSVDYFSAKKTCTCTSKYWKSYQMDLNIAEAFHYYSHEKTFMEQEIVTVYFRCSNCEAEFPLSMYYFNGEFYRKYGSFKRYLTFNDRISTVFQHNSLKSILFILSQSNKIYTSENYAIDLYKTLSKFEYC</sequence>
<dbReference type="Proteomes" id="UP000887580">
    <property type="component" value="Unplaced"/>
</dbReference>
<reference evidence="2" key="1">
    <citation type="submission" date="2022-11" db="UniProtKB">
        <authorList>
            <consortium name="WormBaseParasite"/>
        </authorList>
    </citation>
    <scope>IDENTIFICATION</scope>
</reference>
<proteinExistence type="predicted"/>
<evidence type="ECO:0000313" key="1">
    <source>
        <dbReference type="Proteomes" id="UP000887580"/>
    </source>
</evidence>
<evidence type="ECO:0000313" key="2">
    <source>
        <dbReference type="WBParaSite" id="PS1159_v2.g7283.t1"/>
    </source>
</evidence>
<organism evidence="1 2">
    <name type="scientific">Panagrolaimus sp. PS1159</name>
    <dbReference type="NCBI Taxonomy" id="55785"/>
    <lineage>
        <taxon>Eukaryota</taxon>
        <taxon>Metazoa</taxon>
        <taxon>Ecdysozoa</taxon>
        <taxon>Nematoda</taxon>
        <taxon>Chromadorea</taxon>
        <taxon>Rhabditida</taxon>
        <taxon>Tylenchina</taxon>
        <taxon>Panagrolaimomorpha</taxon>
        <taxon>Panagrolaimoidea</taxon>
        <taxon>Panagrolaimidae</taxon>
        <taxon>Panagrolaimus</taxon>
    </lineage>
</organism>
<name>A0AC35GPG8_9BILA</name>
<accession>A0AC35GPG8</accession>
<dbReference type="WBParaSite" id="PS1159_v2.g7283.t1">
    <property type="protein sequence ID" value="PS1159_v2.g7283.t1"/>
    <property type="gene ID" value="PS1159_v2.g7283"/>
</dbReference>